<accession>A5FB53</accession>
<dbReference type="Pfam" id="PF00512">
    <property type="entry name" value="HisKA"/>
    <property type="match status" value="1"/>
</dbReference>
<dbReference type="PROSITE" id="PS50110">
    <property type="entry name" value="RESPONSE_REGULATORY"/>
    <property type="match status" value="1"/>
</dbReference>
<dbReference type="InterPro" id="IPR036890">
    <property type="entry name" value="HATPase_C_sf"/>
</dbReference>
<evidence type="ECO:0000256" key="5">
    <source>
        <dbReference type="SAM" id="Coils"/>
    </source>
</evidence>
<dbReference type="Proteomes" id="UP000006694">
    <property type="component" value="Chromosome"/>
</dbReference>
<evidence type="ECO:0000259" key="8">
    <source>
        <dbReference type="PROSITE" id="PS50109"/>
    </source>
</evidence>
<evidence type="ECO:0000313" key="11">
    <source>
        <dbReference type="Proteomes" id="UP000006694"/>
    </source>
</evidence>
<dbReference type="eggNOG" id="COG0745">
    <property type="taxonomic scope" value="Bacteria"/>
</dbReference>
<reference evidence="10 11" key="1">
    <citation type="journal article" date="2009" name="Appl. Environ. Microbiol.">
        <title>Novel features of the polysaccharide-digesting gliding bacterium Flavobacterium johnsoniae as revealed by genome sequence analysis.</title>
        <authorList>
            <person name="McBride M.J."/>
            <person name="Xie G."/>
            <person name="Martens E.C."/>
            <person name="Lapidus A."/>
            <person name="Henrissat B."/>
            <person name="Rhodes R.G."/>
            <person name="Goltsman E."/>
            <person name="Wang W."/>
            <person name="Xu J."/>
            <person name="Hunnicutt D.W."/>
            <person name="Staroscik A.M."/>
            <person name="Hoover T.R."/>
            <person name="Cheng Y.Q."/>
            <person name="Stein J.L."/>
        </authorList>
    </citation>
    <scope>NUCLEOTIDE SEQUENCE [LARGE SCALE GENOMIC DNA]</scope>
    <source>
        <strain evidence="11">ATCC 17061 / DSM 2064 / JCM 8514 / BCRC 14874 / CCUG 350202 / NBRC 14942 / NCIMB 11054 / UW101</strain>
    </source>
</reference>
<dbReference type="InterPro" id="IPR001789">
    <property type="entry name" value="Sig_transdc_resp-reg_receiver"/>
</dbReference>
<feature type="chain" id="PRO_5030164185" description="histidine kinase" evidence="7">
    <location>
        <begin position="24"/>
        <end position="729"/>
    </location>
</feature>
<dbReference type="CDD" id="cd00082">
    <property type="entry name" value="HisKA"/>
    <property type="match status" value="1"/>
</dbReference>
<dbReference type="RefSeq" id="WP_012026539.1">
    <property type="nucleotide sequence ID" value="NC_009441.1"/>
</dbReference>
<dbReference type="eggNOG" id="COG2205">
    <property type="taxonomic scope" value="Bacteria"/>
</dbReference>
<dbReference type="Gene3D" id="3.30.565.10">
    <property type="entry name" value="Histidine kinase-like ATPase, C-terminal domain"/>
    <property type="match status" value="1"/>
</dbReference>
<dbReference type="CDD" id="cd17546">
    <property type="entry name" value="REC_hyHK_CKI1_RcsC-like"/>
    <property type="match status" value="1"/>
</dbReference>
<keyword evidence="11" id="KW-1185">Reference proteome</keyword>
<dbReference type="Gene3D" id="1.25.40.10">
    <property type="entry name" value="Tetratricopeptide repeat domain"/>
    <property type="match status" value="1"/>
</dbReference>
<dbReference type="OrthoDB" id="4457677at2"/>
<dbReference type="SUPFAM" id="SSF55874">
    <property type="entry name" value="ATPase domain of HSP90 chaperone/DNA topoisomerase II/histidine kinase"/>
    <property type="match status" value="1"/>
</dbReference>
<dbReference type="EMBL" id="CP000685">
    <property type="protein sequence ID" value="ABQ07573.1"/>
    <property type="molecule type" value="Genomic_DNA"/>
</dbReference>
<dbReference type="SMART" id="SM00448">
    <property type="entry name" value="REC"/>
    <property type="match status" value="1"/>
</dbReference>
<proteinExistence type="predicted"/>
<dbReference type="InterPro" id="IPR036097">
    <property type="entry name" value="HisK_dim/P_sf"/>
</dbReference>
<dbReference type="PRINTS" id="PR00344">
    <property type="entry name" value="BCTRLSENSOR"/>
</dbReference>
<dbReference type="InterPro" id="IPR004358">
    <property type="entry name" value="Sig_transdc_His_kin-like_C"/>
</dbReference>
<dbReference type="PROSITE" id="PS50109">
    <property type="entry name" value="HIS_KIN"/>
    <property type="match status" value="1"/>
</dbReference>
<dbReference type="SMART" id="SM00388">
    <property type="entry name" value="HisKA"/>
    <property type="match status" value="1"/>
</dbReference>
<dbReference type="STRING" id="376686.Fjoh_4574"/>
<feature type="domain" description="Response regulatory" evidence="9">
    <location>
        <begin position="607"/>
        <end position="721"/>
    </location>
</feature>
<keyword evidence="6" id="KW-1133">Transmembrane helix</keyword>
<dbReference type="InterPro" id="IPR011990">
    <property type="entry name" value="TPR-like_helical_dom_sf"/>
</dbReference>
<feature type="signal peptide" evidence="7">
    <location>
        <begin position="1"/>
        <end position="23"/>
    </location>
</feature>
<dbReference type="AlphaFoldDB" id="A5FB53"/>
<dbReference type="HOGENOM" id="CLU_000445_114_15_10"/>
<evidence type="ECO:0000259" key="9">
    <source>
        <dbReference type="PROSITE" id="PS50110"/>
    </source>
</evidence>
<feature type="coiled-coil region" evidence="5">
    <location>
        <begin position="278"/>
        <end position="305"/>
    </location>
</feature>
<dbReference type="InterPro" id="IPR005467">
    <property type="entry name" value="His_kinase_dom"/>
</dbReference>
<dbReference type="PANTHER" id="PTHR45339">
    <property type="entry name" value="HYBRID SIGNAL TRANSDUCTION HISTIDINE KINASE J"/>
    <property type="match status" value="1"/>
</dbReference>
<evidence type="ECO:0000256" key="3">
    <source>
        <dbReference type="ARBA" id="ARBA00022553"/>
    </source>
</evidence>
<evidence type="ECO:0000256" key="7">
    <source>
        <dbReference type="SAM" id="SignalP"/>
    </source>
</evidence>
<dbReference type="KEGG" id="fjo:Fjoh_4574"/>
<dbReference type="Pfam" id="PF02518">
    <property type="entry name" value="HATPase_c"/>
    <property type="match status" value="1"/>
</dbReference>
<gene>
    <name evidence="10" type="ordered locus">Fjoh_4574</name>
</gene>
<evidence type="ECO:0000256" key="1">
    <source>
        <dbReference type="ARBA" id="ARBA00000085"/>
    </source>
</evidence>
<evidence type="ECO:0000256" key="4">
    <source>
        <dbReference type="PROSITE-ProRule" id="PRU00169"/>
    </source>
</evidence>
<dbReference type="FunFam" id="3.30.565.10:FF:000010">
    <property type="entry name" value="Sensor histidine kinase RcsC"/>
    <property type="match status" value="1"/>
</dbReference>
<dbReference type="eggNOG" id="COG0457">
    <property type="taxonomic scope" value="Bacteria"/>
</dbReference>
<dbReference type="CDD" id="cd16922">
    <property type="entry name" value="HATPase_EvgS-ArcB-TorS-like"/>
    <property type="match status" value="1"/>
</dbReference>
<dbReference type="SUPFAM" id="SSF47384">
    <property type="entry name" value="Homodimeric domain of signal transducing histidine kinase"/>
    <property type="match status" value="1"/>
</dbReference>
<keyword evidence="7" id="KW-0732">Signal</keyword>
<keyword evidence="6" id="KW-0472">Membrane</keyword>
<keyword evidence="10" id="KW-0808">Transferase</keyword>
<organism evidence="10 11">
    <name type="scientific">Flavobacterium johnsoniae (strain ATCC 17061 / DSM 2064 / JCM 8514 / BCRC 14874 / CCUG 350202 / NBRC 14942 / NCIMB 11054 / UW101)</name>
    <name type="common">Cytophaga johnsonae</name>
    <dbReference type="NCBI Taxonomy" id="376686"/>
    <lineage>
        <taxon>Bacteria</taxon>
        <taxon>Pseudomonadati</taxon>
        <taxon>Bacteroidota</taxon>
        <taxon>Flavobacteriia</taxon>
        <taxon>Flavobacteriales</taxon>
        <taxon>Flavobacteriaceae</taxon>
        <taxon>Flavobacterium</taxon>
    </lineage>
</organism>
<dbReference type="EC" id="2.7.13.3" evidence="2"/>
<dbReference type="InterPro" id="IPR003594">
    <property type="entry name" value="HATPase_dom"/>
</dbReference>
<keyword evidence="10" id="KW-0418">Kinase</keyword>
<dbReference type="GeneID" id="31767498"/>
<comment type="catalytic activity">
    <reaction evidence="1">
        <text>ATP + protein L-histidine = ADP + protein N-phospho-L-histidine.</text>
        <dbReference type="EC" id="2.7.13.3"/>
    </reaction>
</comment>
<evidence type="ECO:0000256" key="6">
    <source>
        <dbReference type="SAM" id="Phobius"/>
    </source>
</evidence>
<dbReference type="Gene3D" id="3.40.50.2300">
    <property type="match status" value="1"/>
</dbReference>
<evidence type="ECO:0000256" key="2">
    <source>
        <dbReference type="ARBA" id="ARBA00012438"/>
    </source>
</evidence>
<dbReference type="GO" id="GO:0000155">
    <property type="term" value="F:phosphorelay sensor kinase activity"/>
    <property type="evidence" value="ECO:0007669"/>
    <property type="project" value="InterPro"/>
</dbReference>
<name>A5FB53_FLAJ1</name>
<keyword evidence="5" id="KW-0175">Coiled coil</keyword>
<dbReference type="SUPFAM" id="SSF52172">
    <property type="entry name" value="CheY-like"/>
    <property type="match status" value="1"/>
</dbReference>
<evidence type="ECO:0000313" key="10">
    <source>
        <dbReference type="EMBL" id="ABQ07573.1"/>
    </source>
</evidence>
<dbReference type="InterPro" id="IPR011006">
    <property type="entry name" value="CheY-like_superfamily"/>
</dbReference>
<protein>
    <recommendedName>
        <fullName evidence="2">histidine kinase</fullName>
        <ecNumber evidence="2">2.7.13.3</ecNumber>
    </recommendedName>
</protein>
<dbReference type="Pfam" id="PF00072">
    <property type="entry name" value="Response_reg"/>
    <property type="match status" value="1"/>
</dbReference>
<dbReference type="SMART" id="SM00387">
    <property type="entry name" value="HATPase_c"/>
    <property type="match status" value="1"/>
</dbReference>
<keyword evidence="3 4" id="KW-0597">Phosphoprotein</keyword>
<dbReference type="Gene3D" id="1.10.287.130">
    <property type="match status" value="1"/>
</dbReference>
<feature type="transmembrane region" description="Helical" evidence="6">
    <location>
        <begin position="311"/>
        <end position="331"/>
    </location>
</feature>
<feature type="domain" description="Histidine kinase" evidence="8">
    <location>
        <begin position="364"/>
        <end position="584"/>
    </location>
</feature>
<keyword evidence="6" id="KW-0812">Transmembrane</keyword>
<sequence>MPHIRIFLFTLLFLNCFSNFAVAQSEPVSEARINRLIKEAWDDFKDSNFERSLITSRVALNYATAAKNDNLIAKAYKVIAGNYNELSEIDKALFFYNKGLYYANKTDNDSLKYSLHNNIGNIYCFEKKQFDKGIDYYQKSIAYSLKTNNSDQIYFTNVNIAWAYFDIGRFDAGYPYLKFVGDHVEKYGDASTEIIVYMLNGMYSSYKNENTAANSYFLKAIAAGENSDEKSDLSYTHLEYSKFLTKIKNYKEAYKHLVKFNEITEELYNQEKLKKASIAGFNLELDEYKRQIDKIENEKTSQSQSLKKSRIIVILFILTSLILLFLIVTLIKNIGFKKKHNLELLEAKEIAEEASLLKTQFISTISHELRTPLYGVVGITNMLLEEHKELSQSQHLSALKFSARYLLSLVNDILQINKIEENKVVLESLTFNISDEITMIKNSLSFLSQKNNNKINVEIDDYIPEYLIGDKLRLGQILMNLVSNALKFTKNGEVDIIVKLHKIEGKLYYLDFLIRDNGVGIAAVDQNKIFEKFVQVGRKDEDYQGTGLGLSIVKRLLGLFGSTITLESDLGAGTAFSFVIPFEHDPQKTKKIIEDIEVDLTSSEIYKILIVEDNLINQLVTKKIIEKNNFVCKVVDDGFGALTILEKERFDLILMDINMPLMNGFEATKRIRLLGVKTPIVALTAFDKDEITDEALSSGMNDIIVKPFEPVKLFKIINYLIIEAKNAGF</sequence>
<dbReference type="InterPro" id="IPR003661">
    <property type="entry name" value="HisK_dim/P_dom"/>
</dbReference>
<dbReference type="SUPFAM" id="SSF48452">
    <property type="entry name" value="TPR-like"/>
    <property type="match status" value="2"/>
</dbReference>
<feature type="modified residue" description="4-aspartylphosphate" evidence="4">
    <location>
        <position position="656"/>
    </location>
</feature>
<dbReference type="PANTHER" id="PTHR45339:SF5">
    <property type="entry name" value="HISTIDINE KINASE"/>
    <property type="match status" value="1"/>
</dbReference>